<dbReference type="RefSeq" id="WP_043396665.1">
    <property type="nucleotide sequence ID" value="NZ_JPMI01000119.1"/>
</dbReference>
<gene>
    <name evidence="2" type="ORF">Q664_18380</name>
</gene>
<evidence type="ECO:0000313" key="2">
    <source>
        <dbReference type="EMBL" id="KFA91969.1"/>
    </source>
</evidence>
<proteinExistence type="predicted"/>
<reference evidence="2 3" key="1">
    <citation type="submission" date="2014-07" db="EMBL/GenBank/DDBJ databases">
        <title>Draft Genome Sequence of Gephyronic Acid Producer, Cystobacter violaceus Strain Cb vi76.</title>
        <authorList>
            <person name="Stevens D.C."/>
            <person name="Young J."/>
            <person name="Carmichael R."/>
            <person name="Tan J."/>
            <person name="Taylor R.E."/>
        </authorList>
    </citation>
    <scope>NUCLEOTIDE SEQUENCE [LARGE SCALE GENOMIC DNA]</scope>
    <source>
        <strain evidence="2 3">Cb vi76</strain>
    </source>
</reference>
<keyword evidence="1" id="KW-0732">Signal</keyword>
<feature type="chain" id="PRO_5001781784" description="Serine/threonine protein kinase" evidence="1">
    <location>
        <begin position="28"/>
        <end position="166"/>
    </location>
</feature>
<sequence length="166" mass="17730">MASNKFALLGCAALLVLSSGCPGTATGGVSLRPDGSPGPEECPADARKAMNYLRMFVGEAAWVQLDANQTRTHPITLYDGNIESVLEENLGLIEAPARLYGRVWTGGPQVVIRYYSAQPLKGGEQVPICAVARLGMGQLRKRPDSKPGTAILDSPRAGVYIVDEFR</sequence>
<dbReference type="AlphaFoldDB" id="A0A084SU34"/>
<accession>A0A084SU34</accession>
<dbReference type="Proteomes" id="UP000028547">
    <property type="component" value="Unassembled WGS sequence"/>
</dbReference>
<protein>
    <recommendedName>
        <fullName evidence="4">Serine/threonine protein kinase</fullName>
    </recommendedName>
</protein>
<comment type="caution">
    <text evidence="2">The sequence shown here is derived from an EMBL/GenBank/DDBJ whole genome shotgun (WGS) entry which is preliminary data.</text>
</comment>
<dbReference type="EMBL" id="JPMI01000119">
    <property type="protein sequence ID" value="KFA91969.1"/>
    <property type="molecule type" value="Genomic_DNA"/>
</dbReference>
<evidence type="ECO:0000256" key="1">
    <source>
        <dbReference type="SAM" id="SignalP"/>
    </source>
</evidence>
<organism evidence="2 3">
    <name type="scientific">Archangium violaceum Cb vi76</name>
    <dbReference type="NCBI Taxonomy" id="1406225"/>
    <lineage>
        <taxon>Bacteria</taxon>
        <taxon>Pseudomonadati</taxon>
        <taxon>Myxococcota</taxon>
        <taxon>Myxococcia</taxon>
        <taxon>Myxococcales</taxon>
        <taxon>Cystobacterineae</taxon>
        <taxon>Archangiaceae</taxon>
        <taxon>Archangium</taxon>
    </lineage>
</organism>
<name>A0A084SU34_9BACT</name>
<feature type="signal peptide" evidence="1">
    <location>
        <begin position="1"/>
        <end position="27"/>
    </location>
</feature>
<dbReference type="PROSITE" id="PS51257">
    <property type="entry name" value="PROKAR_LIPOPROTEIN"/>
    <property type="match status" value="1"/>
</dbReference>
<evidence type="ECO:0008006" key="4">
    <source>
        <dbReference type="Google" id="ProtNLM"/>
    </source>
</evidence>
<evidence type="ECO:0000313" key="3">
    <source>
        <dbReference type="Proteomes" id="UP000028547"/>
    </source>
</evidence>